<dbReference type="SUPFAM" id="SSF101898">
    <property type="entry name" value="NHL repeat"/>
    <property type="match status" value="1"/>
</dbReference>
<evidence type="ECO:0000313" key="1">
    <source>
        <dbReference type="EMBL" id="KAF2228715.1"/>
    </source>
</evidence>
<dbReference type="Pfam" id="PF22701">
    <property type="entry name" value="Mala_s_1-like"/>
    <property type="match status" value="1"/>
</dbReference>
<reference evidence="1" key="1">
    <citation type="journal article" date="2020" name="Stud. Mycol.">
        <title>101 Dothideomycetes genomes: a test case for predicting lifestyles and emergence of pathogens.</title>
        <authorList>
            <person name="Haridas S."/>
            <person name="Albert R."/>
            <person name="Binder M."/>
            <person name="Bloem J."/>
            <person name="Labutti K."/>
            <person name="Salamov A."/>
            <person name="Andreopoulos B."/>
            <person name="Baker S."/>
            <person name="Barry K."/>
            <person name="Bills G."/>
            <person name="Bluhm B."/>
            <person name="Cannon C."/>
            <person name="Castanera R."/>
            <person name="Culley D."/>
            <person name="Daum C."/>
            <person name="Ezra D."/>
            <person name="Gonzalez J."/>
            <person name="Henrissat B."/>
            <person name="Kuo A."/>
            <person name="Liang C."/>
            <person name="Lipzen A."/>
            <person name="Lutzoni F."/>
            <person name="Magnuson J."/>
            <person name="Mondo S."/>
            <person name="Nolan M."/>
            <person name="Ohm R."/>
            <person name="Pangilinan J."/>
            <person name="Park H.-J."/>
            <person name="Ramirez L."/>
            <person name="Alfaro M."/>
            <person name="Sun H."/>
            <person name="Tritt A."/>
            <person name="Yoshinaga Y."/>
            <person name="Zwiers L.-H."/>
            <person name="Turgeon B."/>
            <person name="Goodwin S."/>
            <person name="Spatafora J."/>
            <person name="Crous P."/>
            <person name="Grigoriev I."/>
        </authorList>
    </citation>
    <scope>NUCLEOTIDE SEQUENCE</scope>
    <source>
        <strain evidence="1">Tuck. ex Michener</strain>
    </source>
</reference>
<dbReference type="OrthoDB" id="4434395at2759"/>
<evidence type="ECO:0000313" key="2">
    <source>
        <dbReference type="Proteomes" id="UP000800092"/>
    </source>
</evidence>
<dbReference type="InterPro" id="IPR054550">
    <property type="entry name" value="Mala_s_1-like"/>
</dbReference>
<dbReference type="AlphaFoldDB" id="A0A6A6GSJ3"/>
<dbReference type="EMBL" id="ML991897">
    <property type="protein sequence ID" value="KAF2228715.1"/>
    <property type="molecule type" value="Genomic_DNA"/>
</dbReference>
<organism evidence="1 2">
    <name type="scientific">Viridothelium virens</name>
    <name type="common">Speckled blister lichen</name>
    <name type="synonym">Trypethelium virens</name>
    <dbReference type="NCBI Taxonomy" id="1048519"/>
    <lineage>
        <taxon>Eukaryota</taxon>
        <taxon>Fungi</taxon>
        <taxon>Dikarya</taxon>
        <taxon>Ascomycota</taxon>
        <taxon>Pezizomycotina</taxon>
        <taxon>Dothideomycetes</taxon>
        <taxon>Dothideomycetes incertae sedis</taxon>
        <taxon>Trypetheliales</taxon>
        <taxon>Trypetheliaceae</taxon>
        <taxon>Viridothelium</taxon>
    </lineage>
</organism>
<proteinExistence type="predicted"/>
<keyword evidence="2" id="KW-1185">Reference proteome</keyword>
<name>A0A6A6GSJ3_VIRVR</name>
<accession>A0A6A6GSJ3</accession>
<gene>
    <name evidence="1" type="ORF">EV356DRAFT_571687</name>
</gene>
<protein>
    <submittedName>
        <fullName evidence="1">Uncharacterized protein</fullName>
    </submittedName>
</protein>
<dbReference type="Proteomes" id="UP000800092">
    <property type="component" value="Unassembled WGS sequence"/>
</dbReference>
<sequence length="272" mass="29526">MGKNLTGPNRLIKLSPLDRSIIWQADINPVIEEIGQQTGTPIGGFQDSAEDQDGNAYFPSSFGHTILKVDVNGRPSKFYIAEPDKLNTDVYGFGGLFTTDENVLVLSDGVTGGFVRFDLSGPNPSEPLFSKPTNLWTEYDTVLDCDSLIAPPKFNQTIALCSDVVNRNLSPHGMITGYASGDGWKTSKYIGAIPVEFGQSPDVWSTAQFATPEGIYALSSALPYAEGTFPKTNGTTLVDITEKVVELLHSSKHDLLAEILNFESLVQSKDEL</sequence>